<gene>
    <name evidence="4" type="primary">hspA-1</name>
    <name evidence="4" type="ORF">METEAL_28390</name>
</gene>
<dbReference type="Pfam" id="PF00011">
    <property type="entry name" value="HSP20"/>
    <property type="match status" value="1"/>
</dbReference>
<protein>
    <submittedName>
        <fullName evidence="4">Molecular chaperone</fullName>
    </submittedName>
</protein>
<dbReference type="RefSeq" id="WP_316412336.1">
    <property type="nucleotide sequence ID" value="NZ_AP027080.1"/>
</dbReference>
<feature type="domain" description="SHSP" evidence="3">
    <location>
        <begin position="40"/>
        <end position="152"/>
    </location>
</feature>
<evidence type="ECO:0000313" key="4">
    <source>
        <dbReference type="EMBL" id="BDU73665.1"/>
    </source>
</evidence>
<dbReference type="EMBL" id="AP027080">
    <property type="protein sequence ID" value="BDU73665.1"/>
    <property type="molecule type" value="Genomic_DNA"/>
</dbReference>
<dbReference type="CDD" id="cd06464">
    <property type="entry name" value="ACD_sHsps-like"/>
    <property type="match status" value="1"/>
</dbReference>
<accession>A0AA48GSV5</accession>
<dbReference type="KEGG" id="msil:METEAL_28390"/>
<dbReference type="PROSITE" id="PS01031">
    <property type="entry name" value="SHSP"/>
    <property type="match status" value="1"/>
</dbReference>
<reference evidence="5" key="1">
    <citation type="journal article" date="2023" name="Int. J. Syst. Evol. Microbiol.">
        <title>Mesoterricola silvestris gen. nov., sp. nov., Mesoterricola sediminis sp. nov., Geothrix oryzae sp. nov., Geothrix edaphica sp. nov., Geothrix rubra sp. nov., and Geothrix limicola sp. nov., six novel members of Acidobacteriota isolated from soils.</title>
        <authorList>
            <person name="Itoh H."/>
            <person name="Sugisawa Y."/>
            <person name="Mise K."/>
            <person name="Xu Z."/>
            <person name="Kuniyasu M."/>
            <person name="Ushijima N."/>
            <person name="Kawano K."/>
            <person name="Kobayashi E."/>
            <person name="Shiratori Y."/>
            <person name="Masuda Y."/>
            <person name="Senoo K."/>
        </authorList>
    </citation>
    <scope>NUCLEOTIDE SEQUENCE [LARGE SCALE GENOMIC DNA]</scope>
    <source>
        <strain evidence="5">W79</strain>
    </source>
</reference>
<dbReference type="Proteomes" id="UP001238179">
    <property type="component" value="Chromosome"/>
</dbReference>
<organism evidence="4 5">
    <name type="scientific">Mesoterricola silvestris</name>
    <dbReference type="NCBI Taxonomy" id="2927979"/>
    <lineage>
        <taxon>Bacteria</taxon>
        <taxon>Pseudomonadati</taxon>
        <taxon>Acidobacteriota</taxon>
        <taxon>Holophagae</taxon>
        <taxon>Holophagales</taxon>
        <taxon>Holophagaceae</taxon>
        <taxon>Mesoterricola</taxon>
    </lineage>
</organism>
<name>A0AA48GSV5_9BACT</name>
<dbReference type="InterPro" id="IPR008978">
    <property type="entry name" value="HSP20-like_chaperone"/>
</dbReference>
<dbReference type="InterPro" id="IPR002068">
    <property type="entry name" value="A-crystallin/Hsp20_dom"/>
</dbReference>
<evidence type="ECO:0000313" key="5">
    <source>
        <dbReference type="Proteomes" id="UP001238179"/>
    </source>
</evidence>
<evidence type="ECO:0000256" key="2">
    <source>
        <dbReference type="RuleBase" id="RU003616"/>
    </source>
</evidence>
<keyword evidence="5" id="KW-1185">Reference proteome</keyword>
<proteinExistence type="inferred from homology"/>
<evidence type="ECO:0000256" key="1">
    <source>
        <dbReference type="PROSITE-ProRule" id="PRU00285"/>
    </source>
</evidence>
<dbReference type="PANTHER" id="PTHR11527">
    <property type="entry name" value="HEAT-SHOCK PROTEIN 20 FAMILY MEMBER"/>
    <property type="match status" value="1"/>
</dbReference>
<dbReference type="AlphaFoldDB" id="A0AA48GSV5"/>
<dbReference type="InterPro" id="IPR031107">
    <property type="entry name" value="Small_HSP"/>
</dbReference>
<dbReference type="SUPFAM" id="SSF49764">
    <property type="entry name" value="HSP20-like chaperones"/>
    <property type="match status" value="1"/>
</dbReference>
<dbReference type="Gene3D" id="2.60.40.790">
    <property type="match status" value="1"/>
</dbReference>
<sequence length="153" mass="17467">MNLIRRDNRAIPATPAFEPFGVMRNFLRWDPFRDLDFNMDLQTAFTPSFDIRETPEAYLFEADLPGIRREDVEINLTGNRITITGKREARARKEKENIFMLERSNGAFTRSFNLPDGVDAGKVAADLKDGVLTLTLPKVPEVQPKKIEISLAR</sequence>
<evidence type="ECO:0000259" key="3">
    <source>
        <dbReference type="PROSITE" id="PS01031"/>
    </source>
</evidence>
<comment type="similarity">
    <text evidence="1 2">Belongs to the small heat shock protein (HSP20) family.</text>
</comment>